<comment type="caution">
    <text evidence="7">The sequence shown here is derived from an EMBL/GenBank/DDBJ whole genome shotgun (WGS) entry which is preliminary data.</text>
</comment>
<feature type="domain" description="RING-type" evidence="6">
    <location>
        <begin position="550"/>
        <end position="588"/>
    </location>
</feature>
<dbReference type="Gene3D" id="2.160.20.10">
    <property type="entry name" value="Single-stranded right-handed beta-helix, Pectin lyase-like"/>
    <property type="match status" value="2"/>
</dbReference>
<evidence type="ECO:0000256" key="3">
    <source>
        <dbReference type="ARBA" id="ARBA00022771"/>
    </source>
</evidence>
<dbReference type="Gene3D" id="3.30.40.10">
    <property type="entry name" value="Zinc/RING finger domain, C3HC4 (zinc finger)"/>
    <property type="match status" value="2"/>
</dbReference>
<sequence length="601" mass="66316">MAIPFDQLFDGPDLKEGIDSVRVTKGLNDLSQADLHISKNRILYFDDTSEFTCKSISIENCAVEIYDLTMNGSITVKNAQLKLSNCHIHNPDDTCDYVLSSLDESHVTINKCTFGDTSKFGLCADNRSVIEIESSSVSNTGLFAIVLSSFSILHAYDCIFTDSQNDLIFGENKCTILMWRCTISKTPRLGISAGNNCSVNMNYCTVEKCESGAMSTSFCERVFIENSTFNDIPHTAILFEQTTALVKRTVVYNCNGNAINSSRNSKVILSHSNFRNTTYPPVALCEHSIGFLKKCTISGSEMSGIVVRSGSKASIDKCSIERVKQCGIAVSDSKDVSVTSCFLIGCGESCLMVYNHSNVLVRSCFFIGPSKRAINVFTGGFVDSNDSTICGMKEHCAWVHHAGSMRLSSTLMQTEEFDSIEGVFDKIRNISIEDVKKDVPDEKIFRIETNRLVVSTKGFVIGRGAHEILMNEESDEPLPGVFATHPTCKICGADASGCHFSTCGHCLYCRSCWNGMNPEEKPKNCQLCLMPVEKIVNPIDCSHEENENICGICMDKKVDSIIVPCGHTICSECAETWFTDNSDCPFCREPLCKNRVYVSYS</sequence>
<accession>A0ABR2KV02</accession>
<dbReference type="InterPro" id="IPR039448">
    <property type="entry name" value="Beta_helix"/>
</dbReference>
<keyword evidence="4" id="KW-0862">Zinc</keyword>
<dbReference type="Proteomes" id="UP001470230">
    <property type="component" value="Unassembled WGS sequence"/>
</dbReference>
<keyword evidence="1" id="KW-0479">Metal-binding</keyword>
<dbReference type="InterPro" id="IPR012334">
    <property type="entry name" value="Pectin_lyas_fold"/>
</dbReference>
<evidence type="ECO:0000256" key="2">
    <source>
        <dbReference type="ARBA" id="ARBA00022737"/>
    </source>
</evidence>
<name>A0ABR2KV02_9EUKA</name>
<organism evidence="7 8">
    <name type="scientific">Tritrichomonas musculus</name>
    <dbReference type="NCBI Taxonomy" id="1915356"/>
    <lineage>
        <taxon>Eukaryota</taxon>
        <taxon>Metamonada</taxon>
        <taxon>Parabasalia</taxon>
        <taxon>Tritrichomonadida</taxon>
        <taxon>Tritrichomonadidae</taxon>
        <taxon>Tritrichomonas</taxon>
    </lineage>
</organism>
<evidence type="ECO:0000256" key="5">
    <source>
        <dbReference type="PROSITE-ProRule" id="PRU00175"/>
    </source>
</evidence>
<protein>
    <recommendedName>
        <fullName evidence="6">RING-type domain-containing protein</fullName>
    </recommendedName>
</protein>
<dbReference type="Pfam" id="PF13920">
    <property type="entry name" value="zf-C3HC4_3"/>
    <property type="match status" value="1"/>
</dbReference>
<dbReference type="InterPro" id="IPR017907">
    <property type="entry name" value="Znf_RING_CS"/>
</dbReference>
<keyword evidence="2" id="KW-0677">Repeat</keyword>
<dbReference type="InterPro" id="IPR011050">
    <property type="entry name" value="Pectin_lyase_fold/virulence"/>
</dbReference>
<dbReference type="PROSITE" id="PS50089">
    <property type="entry name" value="ZF_RING_2"/>
    <property type="match status" value="1"/>
</dbReference>
<dbReference type="InterPro" id="IPR051550">
    <property type="entry name" value="SCF-Subunits/Alg-Epimerases"/>
</dbReference>
<evidence type="ECO:0000313" key="8">
    <source>
        <dbReference type="Proteomes" id="UP001470230"/>
    </source>
</evidence>
<dbReference type="InterPro" id="IPR013083">
    <property type="entry name" value="Znf_RING/FYVE/PHD"/>
</dbReference>
<gene>
    <name evidence="7" type="ORF">M9Y10_023396</name>
</gene>
<evidence type="ECO:0000313" key="7">
    <source>
        <dbReference type="EMBL" id="KAK8894954.1"/>
    </source>
</evidence>
<keyword evidence="3 5" id="KW-0863">Zinc-finger</keyword>
<evidence type="ECO:0000256" key="4">
    <source>
        <dbReference type="ARBA" id="ARBA00022833"/>
    </source>
</evidence>
<evidence type="ECO:0000256" key="1">
    <source>
        <dbReference type="ARBA" id="ARBA00022723"/>
    </source>
</evidence>
<keyword evidence="8" id="KW-1185">Reference proteome</keyword>
<evidence type="ECO:0000259" key="6">
    <source>
        <dbReference type="PROSITE" id="PS50089"/>
    </source>
</evidence>
<dbReference type="SUPFAM" id="SSF51126">
    <property type="entry name" value="Pectin lyase-like"/>
    <property type="match status" value="2"/>
</dbReference>
<dbReference type="InterPro" id="IPR001841">
    <property type="entry name" value="Znf_RING"/>
</dbReference>
<reference evidence="7 8" key="1">
    <citation type="submission" date="2024-04" db="EMBL/GenBank/DDBJ databases">
        <title>Tritrichomonas musculus Genome.</title>
        <authorList>
            <person name="Alves-Ferreira E."/>
            <person name="Grigg M."/>
            <person name="Lorenzi H."/>
            <person name="Galac M."/>
        </authorList>
    </citation>
    <scope>NUCLEOTIDE SEQUENCE [LARGE SCALE GENOMIC DNA]</scope>
    <source>
        <strain evidence="7 8">EAF2021</strain>
    </source>
</reference>
<dbReference type="EMBL" id="JAPFFF010000003">
    <property type="protein sequence ID" value="KAK8894954.1"/>
    <property type="molecule type" value="Genomic_DNA"/>
</dbReference>
<dbReference type="Pfam" id="PF13229">
    <property type="entry name" value="Beta_helix"/>
    <property type="match status" value="1"/>
</dbReference>
<dbReference type="PANTHER" id="PTHR22990">
    <property type="entry name" value="F-BOX ONLY PROTEIN"/>
    <property type="match status" value="1"/>
</dbReference>
<dbReference type="SUPFAM" id="SSF57850">
    <property type="entry name" value="RING/U-box"/>
    <property type="match status" value="1"/>
</dbReference>
<proteinExistence type="predicted"/>
<dbReference type="PANTHER" id="PTHR22990:SF15">
    <property type="entry name" value="F-BOX ONLY PROTEIN 10"/>
    <property type="match status" value="1"/>
</dbReference>
<dbReference type="SMART" id="SM00184">
    <property type="entry name" value="RING"/>
    <property type="match status" value="2"/>
</dbReference>
<dbReference type="PROSITE" id="PS00518">
    <property type="entry name" value="ZF_RING_1"/>
    <property type="match status" value="1"/>
</dbReference>